<reference evidence="2" key="1">
    <citation type="submission" date="2021-01" db="EMBL/GenBank/DDBJ databases">
        <title>Adiantum capillus-veneris genome.</title>
        <authorList>
            <person name="Fang Y."/>
            <person name="Liao Q."/>
        </authorList>
    </citation>
    <scope>NUCLEOTIDE SEQUENCE</scope>
    <source>
        <strain evidence="2">H3</strain>
        <tissue evidence="2">Leaf</tissue>
    </source>
</reference>
<dbReference type="PANTHER" id="PTHR34210:SF3">
    <property type="entry name" value="CCHC-TYPE DOMAIN-CONTAINING PROTEIN"/>
    <property type="match status" value="1"/>
</dbReference>
<evidence type="ECO:0000313" key="2">
    <source>
        <dbReference type="EMBL" id="KAI5069207.1"/>
    </source>
</evidence>
<keyword evidence="3" id="KW-1185">Reference proteome</keyword>
<accession>A0A9D4UKK7</accession>
<dbReference type="Proteomes" id="UP000886520">
    <property type="component" value="Chromosome 15"/>
</dbReference>
<dbReference type="EMBL" id="JABFUD020000015">
    <property type="protein sequence ID" value="KAI5069207.1"/>
    <property type="molecule type" value="Genomic_DNA"/>
</dbReference>
<organism evidence="2 3">
    <name type="scientific">Adiantum capillus-veneris</name>
    <name type="common">Maidenhair fern</name>
    <dbReference type="NCBI Taxonomy" id="13818"/>
    <lineage>
        <taxon>Eukaryota</taxon>
        <taxon>Viridiplantae</taxon>
        <taxon>Streptophyta</taxon>
        <taxon>Embryophyta</taxon>
        <taxon>Tracheophyta</taxon>
        <taxon>Polypodiopsida</taxon>
        <taxon>Polypodiidae</taxon>
        <taxon>Polypodiales</taxon>
        <taxon>Pteridineae</taxon>
        <taxon>Pteridaceae</taxon>
        <taxon>Vittarioideae</taxon>
        <taxon>Adiantum</taxon>
    </lineage>
</organism>
<dbReference type="PANTHER" id="PTHR34210">
    <property type="entry name" value="OS01G0252900 PROTEIN"/>
    <property type="match status" value="1"/>
</dbReference>
<name>A0A9D4UKK7_ADICA</name>
<feature type="region of interest" description="Disordered" evidence="1">
    <location>
        <begin position="170"/>
        <end position="193"/>
    </location>
</feature>
<comment type="caution">
    <text evidence="2">The sequence shown here is derived from an EMBL/GenBank/DDBJ whole genome shotgun (WGS) entry which is preliminary data.</text>
</comment>
<proteinExistence type="predicted"/>
<dbReference type="OrthoDB" id="2020539at2759"/>
<protein>
    <submittedName>
        <fullName evidence="2">Uncharacterized protein</fullName>
    </submittedName>
</protein>
<gene>
    <name evidence="2" type="ORF">GOP47_0015508</name>
</gene>
<sequence>MDIFKDGKGAPPFFLGHNRFFLQLMMIGLSFNFGTQSQTNRNCRKDTAGNGSFFVWIFGSNRVMVGKVVYAVKRLLGHVKDDQKPQNARKLHGSHNCSSDSLARSHMQHIASQQTQYEPNMQPYAGQEASYYDEKHNSMDQLEARCQRETRCENDAFAMAYGLKGGLQYDERPLSKGVSKEDDHGRDEDKENARHRQAIKEIQEQCQQKMVSLRAAQGKRREEFLKHEAHFRQHQYQQYQPQGGSKYYNYDMGGSKYYNYEDEGQGQTERKRGKFEVDDLNAGEEMDGYGEEAEDDDKWATEVAIAKEEMDQQGLVRMVVETRSLRQGDAMKRVAEFSVVFANQAALHLSFFAWRVIMHMFLLISCCWLRWNHWTLGSAADERYSYSDQQGSGGKSRSTMRGLQSSDFTWLIAWTEFMRWIPPCYRSYECTNKCKRQPNRHQVLGGCMHRARH</sequence>
<evidence type="ECO:0000256" key="1">
    <source>
        <dbReference type="SAM" id="MobiDB-lite"/>
    </source>
</evidence>
<dbReference type="AlphaFoldDB" id="A0A9D4UKK7"/>
<evidence type="ECO:0000313" key="3">
    <source>
        <dbReference type="Proteomes" id="UP000886520"/>
    </source>
</evidence>